<dbReference type="AlphaFoldDB" id="A0A9D2IF71"/>
<keyword evidence="3" id="KW-0479">Metal-binding</keyword>
<dbReference type="InterPro" id="IPR036866">
    <property type="entry name" value="RibonucZ/Hydroxyglut_hydro"/>
</dbReference>
<sequence>MSEIKLYVMYAGRINLPDKGHMTPGLNVGEPISMPVYTYLIVHPKGLVLVDTGQEPGGPSVVEKEDRVVSRLKELGYSPGDIKYVIMTHLHVDHAAYMTEFPNGIFIVRKEELKAAWWSERCEHGYVYEHYKDTRDFRFFEPLDQEDFDVFMDGTVVCIDTKGHTRGHQSVVVKLKNTGNVVLVGDAASLKENLELGIQPGVCSNNWYAMQSLNKLKHLEENGYKLLFGHDIYQEKEIRLSPLYYD</sequence>
<dbReference type="GO" id="GO:0046872">
    <property type="term" value="F:metal ion binding"/>
    <property type="evidence" value="ECO:0007669"/>
    <property type="project" value="UniProtKB-KW"/>
</dbReference>
<protein>
    <submittedName>
        <fullName evidence="7">N-acyl homoserine lactonase family protein</fullName>
    </submittedName>
</protein>
<name>A0A9D2IF71_9FIRM</name>
<dbReference type="Gene3D" id="3.60.15.10">
    <property type="entry name" value="Ribonuclease Z/Hydroxyacylglutathione hydrolase-like"/>
    <property type="match status" value="1"/>
</dbReference>
<comment type="similarity">
    <text evidence="2">Belongs to the metallo-beta-lactamase superfamily.</text>
</comment>
<dbReference type="InterPro" id="IPR051013">
    <property type="entry name" value="MBL_superfamily_lactonases"/>
</dbReference>
<dbReference type="InterPro" id="IPR001279">
    <property type="entry name" value="Metallo-B-lactamas"/>
</dbReference>
<dbReference type="Pfam" id="PF00753">
    <property type="entry name" value="Lactamase_B"/>
    <property type="match status" value="1"/>
</dbReference>
<dbReference type="GO" id="GO:0016787">
    <property type="term" value="F:hydrolase activity"/>
    <property type="evidence" value="ECO:0007669"/>
    <property type="project" value="UniProtKB-KW"/>
</dbReference>
<dbReference type="SMART" id="SM00849">
    <property type="entry name" value="Lactamase_B"/>
    <property type="match status" value="1"/>
</dbReference>
<dbReference type="PANTHER" id="PTHR42978:SF7">
    <property type="entry name" value="METALLO-HYDROLASE RV2300C-RELATED"/>
    <property type="match status" value="1"/>
</dbReference>
<keyword evidence="4" id="KW-0378">Hydrolase</keyword>
<dbReference type="Proteomes" id="UP000824024">
    <property type="component" value="Unassembled WGS sequence"/>
</dbReference>
<gene>
    <name evidence="7" type="ORF">IAA08_00065</name>
</gene>
<proteinExistence type="inferred from homology"/>
<dbReference type="EMBL" id="DXCH01000003">
    <property type="protein sequence ID" value="HIZ06311.1"/>
    <property type="molecule type" value="Genomic_DNA"/>
</dbReference>
<evidence type="ECO:0000256" key="2">
    <source>
        <dbReference type="ARBA" id="ARBA00007749"/>
    </source>
</evidence>
<dbReference type="CDD" id="cd07729">
    <property type="entry name" value="AHL_lactonase_MBL-fold"/>
    <property type="match status" value="1"/>
</dbReference>
<comment type="caution">
    <text evidence="7">The sequence shown here is derived from an EMBL/GenBank/DDBJ whole genome shotgun (WGS) entry which is preliminary data.</text>
</comment>
<evidence type="ECO:0000259" key="6">
    <source>
        <dbReference type="SMART" id="SM00849"/>
    </source>
</evidence>
<reference evidence="7" key="2">
    <citation type="submission" date="2021-04" db="EMBL/GenBank/DDBJ databases">
        <authorList>
            <person name="Gilroy R."/>
        </authorList>
    </citation>
    <scope>NUCLEOTIDE SEQUENCE</scope>
    <source>
        <strain evidence="7">CHK192-9172</strain>
    </source>
</reference>
<dbReference type="SUPFAM" id="SSF56281">
    <property type="entry name" value="Metallo-hydrolase/oxidoreductase"/>
    <property type="match status" value="1"/>
</dbReference>
<accession>A0A9D2IF71</accession>
<feature type="domain" description="Metallo-beta-lactamase" evidence="6">
    <location>
        <begin position="35"/>
        <end position="230"/>
    </location>
</feature>
<reference evidence="7" key="1">
    <citation type="journal article" date="2021" name="PeerJ">
        <title>Extensive microbial diversity within the chicken gut microbiome revealed by metagenomics and culture.</title>
        <authorList>
            <person name="Gilroy R."/>
            <person name="Ravi A."/>
            <person name="Getino M."/>
            <person name="Pursley I."/>
            <person name="Horton D.L."/>
            <person name="Alikhan N.F."/>
            <person name="Baker D."/>
            <person name="Gharbi K."/>
            <person name="Hall N."/>
            <person name="Watson M."/>
            <person name="Adriaenssens E.M."/>
            <person name="Foster-Nyarko E."/>
            <person name="Jarju S."/>
            <person name="Secka A."/>
            <person name="Antonio M."/>
            <person name="Oren A."/>
            <person name="Chaudhuri R.R."/>
            <person name="La Ragione R."/>
            <person name="Hildebrand F."/>
            <person name="Pallen M.J."/>
        </authorList>
    </citation>
    <scope>NUCLEOTIDE SEQUENCE</scope>
    <source>
        <strain evidence="7">CHK192-9172</strain>
    </source>
</reference>
<keyword evidence="5" id="KW-0862">Zinc</keyword>
<evidence type="ECO:0000256" key="5">
    <source>
        <dbReference type="ARBA" id="ARBA00022833"/>
    </source>
</evidence>
<evidence type="ECO:0000313" key="8">
    <source>
        <dbReference type="Proteomes" id="UP000824024"/>
    </source>
</evidence>
<evidence type="ECO:0000256" key="4">
    <source>
        <dbReference type="ARBA" id="ARBA00022801"/>
    </source>
</evidence>
<evidence type="ECO:0000256" key="1">
    <source>
        <dbReference type="ARBA" id="ARBA00001947"/>
    </source>
</evidence>
<dbReference type="PANTHER" id="PTHR42978">
    <property type="entry name" value="QUORUM-QUENCHING LACTONASE YTNP-RELATED-RELATED"/>
    <property type="match status" value="1"/>
</dbReference>
<comment type="cofactor">
    <cofactor evidence="1">
        <name>Zn(2+)</name>
        <dbReference type="ChEBI" id="CHEBI:29105"/>
    </cofactor>
</comment>
<evidence type="ECO:0000256" key="3">
    <source>
        <dbReference type="ARBA" id="ARBA00022723"/>
    </source>
</evidence>
<evidence type="ECO:0000313" key="7">
    <source>
        <dbReference type="EMBL" id="HIZ06311.1"/>
    </source>
</evidence>
<organism evidence="7 8">
    <name type="scientific">Candidatus Eubacterium avistercoris</name>
    <dbReference type="NCBI Taxonomy" id="2838567"/>
    <lineage>
        <taxon>Bacteria</taxon>
        <taxon>Bacillati</taxon>
        <taxon>Bacillota</taxon>
        <taxon>Clostridia</taxon>
        <taxon>Eubacteriales</taxon>
        <taxon>Eubacteriaceae</taxon>
        <taxon>Eubacterium</taxon>
    </lineage>
</organism>